<dbReference type="Gene3D" id="3.40.50.620">
    <property type="entry name" value="HUPs"/>
    <property type="match status" value="1"/>
</dbReference>
<evidence type="ECO:0000313" key="3">
    <source>
        <dbReference type="Proteomes" id="UP000577724"/>
    </source>
</evidence>
<dbReference type="InterPro" id="IPR051599">
    <property type="entry name" value="Cell_Envelope_Assoc"/>
</dbReference>
<dbReference type="InterPro" id="IPR003848">
    <property type="entry name" value="DUF218"/>
</dbReference>
<comment type="caution">
    <text evidence="2">The sequence shown here is derived from an EMBL/GenBank/DDBJ whole genome shotgun (WGS) entry which is preliminary data.</text>
</comment>
<organism evidence="2 3">
    <name type="scientific">Paenibacillus taichungensis</name>
    <dbReference type="NCBI Taxonomy" id="484184"/>
    <lineage>
        <taxon>Bacteria</taxon>
        <taxon>Bacillati</taxon>
        <taxon>Bacillota</taxon>
        <taxon>Bacilli</taxon>
        <taxon>Bacillales</taxon>
        <taxon>Paenibacillaceae</taxon>
        <taxon>Paenibacillus</taxon>
    </lineage>
</organism>
<dbReference type="EMBL" id="JABMCC010000121">
    <property type="protein sequence ID" value="NUU58505.1"/>
    <property type="molecule type" value="Genomic_DNA"/>
</dbReference>
<evidence type="ECO:0000313" key="2">
    <source>
        <dbReference type="EMBL" id="NUU58505.1"/>
    </source>
</evidence>
<dbReference type="InterPro" id="IPR014729">
    <property type="entry name" value="Rossmann-like_a/b/a_fold"/>
</dbReference>
<proteinExistence type="predicted"/>
<dbReference type="PANTHER" id="PTHR30336">
    <property type="entry name" value="INNER MEMBRANE PROTEIN, PROBABLE PERMEASE"/>
    <property type="match status" value="1"/>
</dbReference>
<dbReference type="Pfam" id="PF02698">
    <property type="entry name" value="DUF218"/>
    <property type="match status" value="1"/>
</dbReference>
<dbReference type="RefSeq" id="WP_175384033.1">
    <property type="nucleotide sequence ID" value="NZ_CBCRYD010000009.1"/>
</dbReference>
<dbReference type="PANTHER" id="PTHR30336:SF20">
    <property type="entry name" value="DUF218 DOMAIN-CONTAINING PROTEIN"/>
    <property type="match status" value="1"/>
</dbReference>
<feature type="domain" description="DUF218" evidence="1">
    <location>
        <begin position="22"/>
        <end position="131"/>
    </location>
</feature>
<reference evidence="2 3" key="1">
    <citation type="submission" date="2020-05" db="EMBL/GenBank/DDBJ databases">
        <title>Genome Sequencing of Type Strains.</title>
        <authorList>
            <person name="Lemaire J.F."/>
            <person name="Inderbitzin P."/>
            <person name="Gregorio O.A."/>
            <person name="Collins S.B."/>
            <person name="Wespe N."/>
            <person name="Knight-Connoni V."/>
        </authorList>
    </citation>
    <scope>NUCLEOTIDE SEQUENCE [LARGE SCALE GENOMIC DNA]</scope>
    <source>
        <strain evidence="2 3">DSM 19942</strain>
    </source>
</reference>
<sequence>MPYPFDCISEFMFFETAIETSDVILIPGGSHPQLMERAAELYHQGLAPYILPSGGPTPNVSSTEWEFLRDVGLNLGVPESSILREDKATNTFENARYSWESLQQLGINPRKAILVCKSYFARRALLTYQVEFPSEVEFYVCSVTDKTGTTRDNWFLDEQKINYVMNELTKIGQYFKHHIPNWINNK</sequence>
<name>A0ABX2MWU6_9BACL</name>
<keyword evidence="3" id="KW-1185">Reference proteome</keyword>
<protein>
    <submittedName>
        <fullName evidence="2">YdcF family protein</fullName>
    </submittedName>
</protein>
<dbReference type="CDD" id="cd06259">
    <property type="entry name" value="YdcF-like"/>
    <property type="match status" value="1"/>
</dbReference>
<dbReference type="Proteomes" id="UP000577724">
    <property type="component" value="Unassembled WGS sequence"/>
</dbReference>
<evidence type="ECO:0000259" key="1">
    <source>
        <dbReference type="Pfam" id="PF02698"/>
    </source>
</evidence>
<dbReference type="GeneID" id="97135199"/>
<gene>
    <name evidence="2" type="ORF">HP548_30950</name>
</gene>
<accession>A0ABX2MWU6</accession>